<evidence type="ECO:0000256" key="6">
    <source>
        <dbReference type="SAM" id="MobiDB-lite"/>
    </source>
</evidence>
<organism evidence="7 8">
    <name type="scientific">Regulus satrapa</name>
    <name type="common">Golden-crowned kinglet</name>
    <dbReference type="NCBI Taxonomy" id="13245"/>
    <lineage>
        <taxon>Eukaryota</taxon>
        <taxon>Metazoa</taxon>
        <taxon>Chordata</taxon>
        <taxon>Craniata</taxon>
        <taxon>Vertebrata</taxon>
        <taxon>Euteleostomi</taxon>
        <taxon>Archelosauria</taxon>
        <taxon>Archosauria</taxon>
        <taxon>Dinosauria</taxon>
        <taxon>Saurischia</taxon>
        <taxon>Theropoda</taxon>
        <taxon>Coelurosauria</taxon>
        <taxon>Aves</taxon>
        <taxon>Neognathae</taxon>
        <taxon>Neoaves</taxon>
        <taxon>Telluraves</taxon>
        <taxon>Australaves</taxon>
        <taxon>Passeriformes</taxon>
        <taxon>Regulidae</taxon>
        <taxon>Regulus</taxon>
    </lineage>
</organism>
<comment type="subcellular location">
    <subcellularLocation>
        <location evidence="1">Nucleus</location>
    </subcellularLocation>
</comment>
<evidence type="ECO:0000313" key="8">
    <source>
        <dbReference type="Proteomes" id="UP000529728"/>
    </source>
</evidence>
<feature type="non-terminal residue" evidence="7">
    <location>
        <position position="485"/>
    </location>
</feature>
<dbReference type="Proteomes" id="UP000529728">
    <property type="component" value="Unassembled WGS sequence"/>
</dbReference>
<reference evidence="7 8" key="1">
    <citation type="submission" date="2019-09" db="EMBL/GenBank/DDBJ databases">
        <title>Bird 10,000 Genomes (B10K) Project - Family phase.</title>
        <authorList>
            <person name="Zhang G."/>
        </authorList>
    </citation>
    <scope>NUCLEOTIDE SEQUENCE [LARGE SCALE GENOMIC DNA]</scope>
    <source>
        <strain evidence="7">B10K-DU-001-18</strain>
        <tissue evidence="7">Muscle</tissue>
    </source>
</reference>
<dbReference type="Gene3D" id="1.10.287.100">
    <property type="match status" value="1"/>
</dbReference>
<comment type="caution">
    <text evidence="7">The sequence shown here is derived from an EMBL/GenBank/DDBJ whole genome shotgun (WGS) entry which is preliminary data.</text>
</comment>
<feature type="region of interest" description="Disordered" evidence="6">
    <location>
        <begin position="388"/>
        <end position="409"/>
    </location>
</feature>
<dbReference type="Pfam" id="PF03153">
    <property type="entry name" value="TFIIA"/>
    <property type="match status" value="1"/>
</dbReference>
<evidence type="ECO:0000256" key="4">
    <source>
        <dbReference type="ARBA" id="ARBA00023163"/>
    </source>
</evidence>
<dbReference type="SUPFAM" id="SSF50784">
    <property type="entry name" value="Transcription factor IIA (TFIIA), beta-barrel domain"/>
    <property type="match status" value="1"/>
</dbReference>
<feature type="compositionally biased region" description="Low complexity" evidence="6">
    <location>
        <begin position="397"/>
        <end position="407"/>
    </location>
</feature>
<dbReference type="GO" id="GO:0006367">
    <property type="term" value="P:transcription initiation at RNA polymerase II promoter"/>
    <property type="evidence" value="ECO:0007669"/>
    <property type="project" value="InterPro"/>
</dbReference>
<dbReference type="InterPro" id="IPR004855">
    <property type="entry name" value="TFIIA_asu/bsu"/>
</dbReference>
<dbReference type="SUPFAM" id="SSF47396">
    <property type="entry name" value="Transcription factor IIA (TFIIA), alpha-helical domain"/>
    <property type="match status" value="1"/>
</dbReference>
<evidence type="ECO:0000256" key="2">
    <source>
        <dbReference type="ARBA" id="ARBA00010059"/>
    </source>
</evidence>
<dbReference type="Gene3D" id="2.30.18.10">
    <property type="entry name" value="Transcription factor IIA (TFIIA), beta-barrel domain"/>
    <property type="match status" value="1"/>
</dbReference>
<dbReference type="FunFam" id="1.10.287.100:FF:000001">
    <property type="entry name" value="Transcription initiation factor IIA subunit"/>
    <property type="match status" value="1"/>
</dbReference>
<keyword evidence="5" id="KW-0539">Nucleus</keyword>
<dbReference type="GO" id="GO:0005672">
    <property type="term" value="C:transcription factor TFIIA complex"/>
    <property type="evidence" value="ECO:0007669"/>
    <property type="project" value="InterPro"/>
</dbReference>
<feature type="non-terminal residue" evidence="7">
    <location>
        <position position="1"/>
    </location>
</feature>
<accession>A0A7K4Y175</accession>
<proteinExistence type="inferred from homology"/>
<sequence>PELYKSIIEDVIEGVREVFAEDGVEEQVLKDLKQLWEMKVSQSKATEGFFKHSHCSPRVSLQLPHSSHSILQTSAASFVIQAGRGFQHFTAAKLVCSCMGVTLALPSCVAYPLQMPAGVMLQPAPGQLYKVNVPVVVAQASGDGSIFHYPVQQRFRPLEQASVLQASLASVSQVNASAAHAAGETLQPQEAAVQQAVLFKPSYVEKQHLENSATLVQKPSVSLQEFEINAALNQCSKSTEKLQRDNLHTAVFTPECSEGVFIDESLASSSSSVLLDVEEQLDMEHPELLQQQVSDDIIDLIIAGESLDENAFLKDQGSIASSEKVRPFQMESDLPLEKDLCSDIEGISQLNGTGDVSSKEQIPHTKDKEENEFICFIDSEDLRVLDDEEDYDEECDSSSNVESSCSDGDNEDLQIDIVEEDPLNSGDDVSEQDIADLFDTDNVIVCQYEKIHRTKNKWKFYLKDGVMSIEGKDYVFAKATGDAEW</sequence>
<dbReference type="SMART" id="SM01371">
    <property type="entry name" value="TFIIA"/>
    <property type="match status" value="1"/>
</dbReference>
<evidence type="ECO:0000313" key="7">
    <source>
        <dbReference type="EMBL" id="NWR52763.1"/>
    </source>
</evidence>
<protein>
    <submittedName>
        <fullName evidence="7">TF2AY factor</fullName>
    </submittedName>
</protein>
<dbReference type="EMBL" id="VWZN01021066">
    <property type="protein sequence ID" value="NWR52763.1"/>
    <property type="molecule type" value="Genomic_DNA"/>
</dbReference>
<comment type="similarity">
    <text evidence="2">Belongs to the TFIIA subunit 1 family.</text>
</comment>
<evidence type="ECO:0000256" key="5">
    <source>
        <dbReference type="ARBA" id="ARBA00023242"/>
    </source>
</evidence>
<evidence type="ECO:0000256" key="1">
    <source>
        <dbReference type="ARBA" id="ARBA00004123"/>
    </source>
</evidence>
<keyword evidence="3" id="KW-0805">Transcription regulation</keyword>
<dbReference type="AlphaFoldDB" id="A0A7K4Y175"/>
<keyword evidence="8" id="KW-1185">Reference proteome</keyword>
<name>A0A7K4Y175_REGSA</name>
<dbReference type="CDD" id="cd07976">
    <property type="entry name" value="TFIIA_alpha_beta_like"/>
    <property type="match status" value="2"/>
</dbReference>
<dbReference type="FunFam" id="2.30.18.10:FF:000002">
    <property type="entry name" value="Transcription initiation factor IIA subunit 1"/>
    <property type="match status" value="1"/>
</dbReference>
<keyword evidence="4" id="KW-0804">Transcription</keyword>
<dbReference type="OrthoDB" id="6275927at2759"/>
<evidence type="ECO:0000256" key="3">
    <source>
        <dbReference type="ARBA" id="ARBA00023015"/>
    </source>
</evidence>
<gene>
    <name evidence="7" type="primary">Gtf2a1l</name>
    <name evidence="7" type="ORF">REGSAT_R02433</name>
</gene>
<dbReference type="PANTHER" id="PTHR12694">
    <property type="entry name" value="TRANSCRIPTION INITIATION FACTOR IIA SUBUNIT 1"/>
    <property type="match status" value="1"/>
</dbReference>
<dbReference type="InterPro" id="IPR009088">
    <property type="entry name" value="TFIIA_b-brl"/>
</dbReference>
<dbReference type="PANTHER" id="PTHR12694:SF9">
    <property type="entry name" value="TFIIA-ALPHA AND BETA-LIKE FACTOR"/>
    <property type="match status" value="1"/>
</dbReference>